<dbReference type="Proteomes" id="UP000807504">
    <property type="component" value="Unassembled WGS sequence"/>
</dbReference>
<dbReference type="AlphaFoldDB" id="A0A8T0FXZ5"/>
<comment type="caution">
    <text evidence="1">The sequence shown here is derived from an EMBL/GenBank/DDBJ whole genome shotgun (WGS) entry which is preliminary data.</text>
</comment>
<sequence>MEEKFHCLPWLTDVTEDGANTWSDKITEMQATSGIEMYENLRTQRRHFPFVADNISEEVKDVITKEIANESEGRTTGSKAAAGIETKIENYENIRTQRRHFPFVADNISEEVKDVVTKEIPNEAEGRTIGSKAAAGIETKIENYENIRTQRRHFPFVADNISEEVKDVITKETANEPEGRTIRSKAAAGIETKIENYESIRTQRRHFPFVADNISEEVKDVITKEIANEPEGRTNGSKAAAGIETKIENYVNIRTQRQYFPFTTDNVSEEVKDTNGEIEVDGEETIESEATAGVETIIENFENIRTQRRHFPGSTGSNIFVNR</sequence>
<accession>A0A8T0FXZ5</accession>
<gene>
    <name evidence="1" type="ORF">HNY73_002953</name>
</gene>
<dbReference type="EMBL" id="JABXBU010000002">
    <property type="protein sequence ID" value="KAF8795058.1"/>
    <property type="molecule type" value="Genomic_DNA"/>
</dbReference>
<proteinExistence type="predicted"/>
<evidence type="ECO:0000313" key="1">
    <source>
        <dbReference type="EMBL" id="KAF8795058.1"/>
    </source>
</evidence>
<organism evidence="1 2">
    <name type="scientific">Argiope bruennichi</name>
    <name type="common">Wasp spider</name>
    <name type="synonym">Aranea bruennichi</name>
    <dbReference type="NCBI Taxonomy" id="94029"/>
    <lineage>
        <taxon>Eukaryota</taxon>
        <taxon>Metazoa</taxon>
        <taxon>Ecdysozoa</taxon>
        <taxon>Arthropoda</taxon>
        <taxon>Chelicerata</taxon>
        <taxon>Arachnida</taxon>
        <taxon>Araneae</taxon>
        <taxon>Araneomorphae</taxon>
        <taxon>Entelegynae</taxon>
        <taxon>Araneoidea</taxon>
        <taxon>Araneidae</taxon>
        <taxon>Argiope</taxon>
    </lineage>
</organism>
<name>A0A8T0FXZ5_ARGBR</name>
<reference evidence="1" key="2">
    <citation type="submission" date="2020-06" db="EMBL/GenBank/DDBJ databases">
        <authorList>
            <person name="Sheffer M."/>
        </authorList>
    </citation>
    <scope>NUCLEOTIDE SEQUENCE</scope>
</reference>
<evidence type="ECO:0000313" key="2">
    <source>
        <dbReference type="Proteomes" id="UP000807504"/>
    </source>
</evidence>
<keyword evidence="2" id="KW-1185">Reference proteome</keyword>
<protein>
    <submittedName>
        <fullName evidence="1">Uncharacterized protein</fullName>
    </submittedName>
</protein>
<reference evidence="1" key="1">
    <citation type="journal article" date="2020" name="bioRxiv">
        <title>Chromosome-level reference genome of the European wasp spider Argiope bruennichi: a resource for studies on range expansion and evolutionary adaptation.</title>
        <authorList>
            <person name="Sheffer M.M."/>
            <person name="Hoppe A."/>
            <person name="Krehenwinkel H."/>
            <person name="Uhl G."/>
            <person name="Kuss A.W."/>
            <person name="Jensen L."/>
            <person name="Jensen C."/>
            <person name="Gillespie R.G."/>
            <person name="Hoff K.J."/>
            <person name="Prost S."/>
        </authorList>
    </citation>
    <scope>NUCLEOTIDE SEQUENCE</scope>
</reference>